<dbReference type="Proteomes" id="UP000756387">
    <property type="component" value="Unassembled WGS sequence"/>
</dbReference>
<dbReference type="RefSeq" id="WP_193637915.1">
    <property type="nucleotide sequence ID" value="NZ_JADCSA010000006.1"/>
</dbReference>
<reference evidence="1 2" key="1">
    <citation type="submission" date="2020-10" db="EMBL/GenBank/DDBJ databases">
        <title>Nocardioides sp. isolated from sludge.</title>
        <authorList>
            <person name="Zhang X."/>
        </authorList>
    </citation>
    <scope>NUCLEOTIDE SEQUENCE [LARGE SCALE GENOMIC DNA]</scope>
    <source>
        <strain evidence="1 2">Y6</strain>
    </source>
</reference>
<accession>A0ABR9RSS9</accession>
<organism evidence="1 2">
    <name type="scientific">Nocardioides malaquae</name>
    <dbReference type="NCBI Taxonomy" id="2773426"/>
    <lineage>
        <taxon>Bacteria</taxon>
        <taxon>Bacillati</taxon>
        <taxon>Actinomycetota</taxon>
        <taxon>Actinomycetes</taxon>
        <taxon>Propionibacteriales</taxon>
        <taxon>Nocardioidaceae</taxon>
        <taxon>Nocardioides</taxon>
    </lineage>
</organism>
<comment type="caution">
    <text evidence="1">The sequence shown here is derived from an EMBL/GenBank/DDBJ whole genome shotgun (WGS) entry which is preliminary data.</text>
</comment>
<evidence type="ECO:0000313" key="1">
    <source>
        <dbReference type="EMBL" id="MBE7324588.1"/>
    </source>
</evidence>
<sequence length="193" mass="20876">MNAPASVEAVAVRHGVPAVALAEALDDDLGGTATLSAGEVEFLAGHGGVPVEVITSPELRRAALVERERASRADWAHVVETALTTAEVVDRFTWSATKVSRLVRSRDLYVVKGVGPRRGNVFPAWQFVEDGVVPGLRHVLLRLPWDWLPVDVEHWMTTANENLPDDVSPLEWLIGGGAPEDASVAFTTDLIAW</sequence>
<protein>
    <recommendedName>
        <fullName evidence="3">DNA-binding protein</fullName>
    </recommendedName>
</protein>
<evidence type="ECO:0008006" key="3">
    <source>
        <dbReference type="Google" id="ProtNLM"/>
    </source>
</evidence>
<proteinExistence type="predicted"/>
<gene>
    <name evidence="1" type="ORF">IEQ44_07980</name>
</gene>
<name>A0ABR9RSS9_9ACTN</name>
<dbReference type="EMBL" id="JADCSA010000006">
    <property type="protein sequence ID" value="MBE7324588.1"/>
    <property type="molecule type" value="Genomic_DNA"/>
</dbReference>
<keyword evidence="2" id="KW-1185">Reference proteome</keyword>
<evidence type="ECO:0000313" key="2">
    <source>
        <dbReference type="Proteomes" id="UP000756387"/>
    </source>
</evidence>